<keyword evidence="1" id="KW-1133">Transmembrane helix</keyword>
<dbReference type="Proteomes" id="UP001281003">
    <property type="component" value="Unassembled WGS sequence"/>
</dbReference>
<evidence type="ECO:0000313" key="2">
    <source>
        <dbReference type="EMBL" id="KAK3402262.1"/>
    </source>
</evidence>
<protein>
    <submittedName>
        <fullName evidence="2">Uncharacterized protein</fullName>
    </submittedName>
</protein>
<name>A0AAE0UFJ0_SORBR</name>
<dbReference type="AlphaFoldDB" id="A0AAE0UFJ0"/>
<sequence>MSCRGQRVWVYDPTSLLSFISCPSILLSFPLAVLLLLLPLGINKQNVCIPWNILAGVHLLSLILQVSHIPSSSSKQYMNISSKIITCVALVD</sequence>
<keyword evidence="3" id="KW-1185">Reference proteome</keyword>
<reference evidence="2" key="1">
    <citation type="journal article" date="2023" name="Mol. Phylogenet. Evol.">
        <title>Genome-scale phylogeny and comparative genomics of the fungal order Sordariales.</title>
        <authorList>
            <person name="Hensen N."/>
            <person name="Bonometti L."/>
            <person name="Westerberg I."/>
            <person name="Brannstrom I.O."/>
            <person name="Guillou S."/>
            <person name="Cros-Aarteil S."/>
            <person name="Calhoun S."/>
            <person name="Haridas S."/>
            <person name="Kuo A."/>
            <person name="Mondo S."/>
            <person name="Pangilinan J."/>
            <person name="Riley R."/>
            <person name="LaButti K."/>
            <person name="Andreopoulos B."/>
            <person name="Lipzen A."/>
            <person name="Chen C."/>
            <person name="Yan M."/>
            <person name="Daum C."/>
            <person name="Ng V."/>
            <person name="Clum A."/>
            <person name="Steindorff A."/>
            <person name="Ohm R.A."/>
            <person name="Martin F."/>
            <person name="Silar P."/>
            <person name="Natvig D.O."/>
            <person name="Lalanne C."/>
            <person name="Gautier V."/>
            <person name="Ament-Velasquez S.L."/>
            <person name="Kruys A."/>
            <person name="Hutchinson M.I."/>
            <person name="Powell A.J."/>
            <person name="Barry K."/>
            <person name="Miller A.N."/>
            <person name="Grigoriev I.V."/>
            <person name="Debuchy R."/>
            <person name="Gladieux P."/>
            <person name="Hiltunen Thoren M."/>
            <person name="Johannesson H."/>
        </authorList>
    </citation>
    <scope>NUCLEOTIDE SEQUENCE</scope>
    <source>
        <strain evidence="2">FGSC 1904</strain>
    </source>
</reference>
<feature type="transmembrane region" description="Helical" evidence="1">
    <location>
        <begin position="16"/>
        <end position="37"/>
    </location>
</feature>
<dbReference type="EMBL" id="JAUTDP010000002">
    <property type="protein sequence ID" value="KAK3402262.1"/>
    <property type="molecule type" value="Genomic_DNA"/>
</dbReference>
<organism evidence="2 3">
    <name type="scientific">Sordaria brevicollis</name>
    <dbReference type="NCBI Taxonomy" id="83679"/>
    <lineage>
        <taxon>Eukaryota</taxon>
        <taxon>Fungi</taxon>
        <taxon>Dikarya</taxon>
        <taxon>Ascomycota</taxon>
        <taxon>Pezizomycotina</taxon>
        <taxon>Sordariomycetes</taxon>
        <taxon>Sordariomycetidae</taxon>
        <taxon>Sordariales</taxon>
        <taxon>Sordariaceae</taxon>
        <taxon>Sordaria</taxon>
    </lineage>
</organism>
<reference evidence="2" key="2">
    <citation type="submission" date="2023-07" db="EMBL/GenBank/DDBJ databases">
        <authorList>
            <consortium name="Lawrence Berkeley National Laboratory"/>
            <person name="Haridas S."/>
            <person name="Hensen N."/>
            <person name="Bonometti L."/>
            <person name="Westerberg I."/>
            <person name="Brannstrom I.O."/>
            <person name="Guillou S."/>
            <person name="Cros-Aarteil S."/>
            <person name="Calhoun S."/>
            <person name="Kuo A."/>
            <person name="Mondo S."/>
            <person name="Pangilinan J."/>
            <person name="Riley R."/>
            <person name="LaButti K."/>
            <person name="Andreopoulos B."/>
            <person name="Lipzen A."/>
            <person name="Chen C."/>
            <person name="Yanf M."/>
            <person name="Daum C."/>
            <person name="Ng V."/>
            <person name="Clum A."/>
            <person name="Steindorff A."/>
            <person name="Ohm R."/>
            <person name="Martin F."/>
            <person name="Silar P."/>
            <person name="Natvig D."/>
            <person name="Lalanne C."/>
            <person name="Gautier V."/>
            <person name="Ament-velasquez S.L."/>
            <person name="Kruys A."/>
            <person name="Hutchinson M.I."/>
            <person name="Powell A.J."/>
            <person name="Barry K."/>
            <person name="Miller A.N."/>
            <person name="Grigoriev I.V."/>
            <person name="Debuchy R."/>
            <person name="Gladieux P."/>
            <person name="Thoren M.H."/>
            <person name="Johannesson H."/>
        </authorList>
    </citation>
    <scope>NUCLEOTIDE SEQUENCE</scope>
    <source>
        <strain evidence="2">FGSC 1904</strain>
    </source>
</reference>
<evidence type="ECO:0000313" key="3">
    <source>
        <dbReference type="Proteomes" id="UP001281003"/>
    </source>
</evidence>
<feature type="transmembrane region" description="Helical" evidence="1">
    <location>
        <begin position="49"/>
        <end position="69"/>
    </location>
</feature>
<proteinExistence type="predicted"/>
<gene>
    <name evidence="2" type="ORF">B0T20DRAFT_135506</name>
</gene>
<keyword evidence="1" id="KW-0812">Transmembrane</keyword>
<evidence type="ECO:0000256" key="1">
    <source>
        <dbReference type="SAM" id="Phobius"/>
    </source>
</evidence>
<keyword evidence="1" id="KW-0472">Membrane</keyword>
<comment type="caution">
    <text evidence="2">The sequence shown here is derived from an EMBL/GenBank/DDBJ whole genome shotgun (WGS) entry which is preliminary data.</text>
</comment>
<accession>A0AAE0UFJ0</accession>